<evidence type="ECO:0000313" key="2">
    <source>
        <dbReference type="EMBL" id="MFH4980318.1"/>
    </source>
</evidence>
<sequence length="157" mass="17977">MMQPDGPPIRFSSDFLFEKINRLKLIEMPVGIACLLCSALCFPNADVQQCSSEVHSFTQLFTAIPVVAVTLLCTVILTVCHCLDVPNAYYRFNFPQMEKLLSTLSCALYAVATIMLFIYLWTIPFVVLWLLEMALLVFAFAVYGYEAYQRWFNEYLV</sequence>
<proteinExistence type="predicted"/>
<feature type="transmembrane region" description="Helical" evidence="1">
    <location>
        <begin position="100"/>
        <end position="120"/>
    </location>
</feature>
<keyword evidence="3" id="KW-1185">Reference proteome</keyword>
<evidence type="ECO:0008006" key="4">
    <source>
        <dbReference type="Google" id="ProtNLM"/>
    </source>
</evidence>
<reference evidence="2 3" key="1">
    <citation type="submission" date="2024-08" db="EMBL/GenBank/DDBJ databases">
        <title>Gnathostoma spinigerum genome.</title>
        <authorList>
            <person name="Gonzalez-Bertolin B."/>
            <person name="Monzon S."/>
            <person name="Zaballos A."/>
            <person name="Jimenez P."/>
            <person name="Dekumyoy P."/>
            <person name="Varona S."/>
            <person name="Cuesta I."/>
            <person name="Sumanam S."/>
            <person name="Adisakwattana P."/>
            <person name="Gasser R.B."/>
            <person name="Hernandez-Gonzalez A."/>
            <person name="Young N.D."/>
            <person name="Perteguer M.J."/>
        </authorList>
    </citation>
    <scope>NUCLEOTIDE SEQUENCE [LARGE SCALE GENOMIC DNA]</scope>
    <source>
        <strain evidence="2">AL3</strain>
        <tissue evidence="2">Liver</tissue>
    </source>
</reference>
<evidence type="ECO:0000256" key="1">
    <source>
        <dbReference type="SAM" id="Phobius"/>
    </source>
</evidence>
<feature type="transmembrane region" description="Helical" evidence="1">
    <location>
        <begin position="25"/>
        <end position="45"/>
    </location>
</feature>
<organism evidence="2 3">
    <name type="scientific">Gnathostoma spinigerum</name>
    <dbReference type="NCBI Taxonomy" id="75299"/>
    <lineage>
        <taxon>Eukaryota</taxon>
        <taxon>Metazoa</taxon>
        <taxon>Ecdysozoa</taxon>
        <taxon>Nematoda</taxon>
        <taxon>Chromadorea</taxon>
        <taxon>Rhabditida</taxon>
        <taxon>Spirurina</taxon>
        <taxon>Gnathostomatomorpha</taxon>
        <taxon>Gnathostomatoidea</taxon>
        <taxon>Gnathostomatidae</taxon>
        <taxon>Gnathostoma</taxon>
    </lineage>
</organism>
<name>A0ABD6EK13_9BILA</name>
<keyword evidence="1" id="KW-1133">Transmembrane helix</keyword>
<dbReference type="AlphaFoldDB" id="A0ABD6EK13"/>
<feature type="transmembrane region" description="Helical" evidence="1">
    <location>
        <begin position="126"/>
        <end position="145"/>
    </location>
</feature>
<keyword evidence="1" id="KW-0472">Membrane</keyword>
<comment type="caution">
    <text evidence="2">The sequence shown here is derived from an EMBL/GenBank/DDBJ whole genome shotgun (WGS) entry which is preliminary data.</text>
</comment>
<protein>
    <recommendedName>
        <fullName evidence="4">MARVEL domain-containing protein</fullName>
    </recommendedName>
</protein>
<feature type="transmembrane region" description="Helical" evidence="1">
    <location>
        <begin position="57"/>
        <end position="79"/>
    </location>
</feature>
<dbReference type="EMBL" id="JBGFUD010005391">
    <property type="protein sequence ID" value="MFH4980318.1"/>
    <property type="molecule type" value="Genomic_DNA"/>
</dbReference>
<dbReference type="Proteomes" id="UP001608902">
    <property type="component" value="Unassembled WGS sequence"/>
</dbReference>
<gene>
    <name evidence="2" type="ORF">AB6A40_007027</name>
</gene>
<accession>A0ABD6EK13</accession>
<keyword evidence="1" id="KW-0812">Transmembrane</keyword>
<evidence type="ECO:0000313" key="3">
    <source>
        <dbReference type="Proteomes" id="UP001608902"/>
    </source>
</evidence>